<protein>
    <submittedName>
        <fullName evidence="2">Uncharacterized protein</fullName>
    </submittedName>
</protein>
<evidence type="ECO:0000313" key="2">
    <source>
        <dbReference type="EMBL" id="KAL0293886.1"/>
    </source>
</evidence>
<feature type="compositionally biased region" description="Polar residues" evidence="1">
    <location>
        <begin position="95"/>
        <end position="106"/>
    </location>
</feature>
<organism evidence="2">
    <name type="scientific">Sesamum angustifolium</name>
    <dbReference type="NCBI Taxonomy" id="2727405"/>
    <lineage>
        <taxon>Eukaryota</taxon>
        <taxon>Viridiplantae</taxon>
        <taxon>Streptophyta</taxon>
        <taxon>Embryophyta</taxon>
        <taxon>Tracheophyta</taxon>
        <taxon>Spermatophyta</taxon>
        <taxon>Magnoliopsida</taxon>
        <taxon>eudicotyledons</taxon>
        <taxon>Gunneridae</taxon>
        <taxon>Pentapetalae</taxon>
        <taxon>asterids</taxon>
        <taxon>lamiids</taxon>
        <taxon>Lamiales</taxon>
        <taxon>Pedaliaceae</taxon>
        <taxon>Sesamum</taxon>
    </lineage>
</organism>
<gene>
    <name evidence="2" type="ORF">Sangu_3229300</name>
</gene>
<comment type="caution">
    <text evidence="2">The sequence shown here is derived from an EMBL/GenBank/DDBJ whole genome shotgun (WGS) entry which is preliminary data.</text>
</comment>
<dbReference type="AlphaFoldDB" id="A0AAW2JHZ5"/>
<dbReference type="EMBL" id="JACGWK010000955">
    <property type="protein sequence ID" value="KAL0293886.1"/>
    <property type="molecule type" value="Genomic_DNA"/>
</dbReference>
<reference evidence="2" key="2">
    <citation type="journal article" date="2024" name="Plant">
        <title>Genomic evolution and insights into agronomic trait innovations of Sesamum species.</title>
        <authorList>
            <person name="Miao H."/>
            <person name="Wang L."/>
            <person name="Qu L."/>
            <person name="Liu H."/>
            <person name="Sun Y."/>
            <person name="Le M."/>
            <person name="Wang Q."/>
            <person name="Wei S."/>
            <person name="Zheng Y."/>
            <person name="Lin W."/>
            <person name="Duan Y."/>
            <person name="Cao H."/>
            <person name="Xiong S."/>
            <person name="Wang X."/>
            <person name="Wei L."/>
            <person name="Li C."/>
            <person name="Ma Q."/>
            <person name="Ju M."/>
            <person name="Zhao R."/>
            <person name="Li G."/>
            <person name="Mu C."/>
            <person name="Tian Q."/>
            <person name="Mei H."/>
            <person name="Zhang T."/>
            <person name="Gao T."/>
            <person name="Zhang H."/>
        </authorList>
    </citation>
    <scope>NUCLEOTIDE SEQUENCE</scope>
    <source>
        <strain evidence="2">G01</strain>
    </source>
</reference>
<proteinExistence type="predicted"/>
<evidence type="ECO:0000256" key="1">
    <source>
        <dbReference type="SAM" id="MobiDB-lite"/>
    </source>
</evidence>
<sequence>MPLGNGKETSLLYCAHPLRVFLSVGWRRSLRCGYWGNGCYVVFPVEILNEDPYDCRSVINERHLGHFGLSHRVEPLGTPLLLHCQAGESRGGGTPSSCSPRGTRPSSESKRKRPISPFISIGLGGFLKK</sequence>
<reference evidence="2" key="1">
    <citation type="submission" date="2020-06" db="EMBL/GenBank/DDBJ databases">
        <authorList>
            <person name="Li T."/>
            <person name="Hu X."/>
            <person name="Zhang T."/>
            <person name="Song X."/>
            <person name="Zhang H."/>
            <person name="Dai N."/>
            <person name="Sheng W."/>
            <person name="Hou X."/>
            <person name="Wei L."/>
        </authorList>
    </citation>
    <scope>NUCLEOTIDE SEQUENCE</scope>
    <source>
        <strain evidence="2">G01</strain>
        <tissue evidence="2">Leaf</tissue>
    </source>
</reference>
<accession>A0AAW2JHZ5</accession>
<feature type="region of interest" description="Disordered" evidence="1">
    <location>
        <begin position="86"/>
        <end position="115"/>
    </location>
</feature>
<name>A0AAW2JHZ5_9LAMI</name>